<evidence type="ECO:0000256" key="2">
    <source>
        <dbReference type="PROSITE-ProRule" id="PRU00335"/>
    </source>
</evidence>
<comment type="caution">
    <text evidence="4">The sequence shown here is derived from an EMBL/GenBank/DDBJ whole genome shotgun (WGS) entry which is preliminary data.</text>
</comment>
<keyword evidence="5" id="KW-1185">Reference proteome</keyword>
<dbReference type="PANTHER" id="PTHR30055">
    <property type="entry name" value="HTH-TYPE TRANSCRIPTIONAL REGULATOR RUTR"/>
    <property type="match status" value="1"/>
</dbReference>
<evidence type="ECO:0000313" key="5">
    <source>
        <dbReference type="Proteomes" id="UP000533598"/>
    </source>
</evidence>
<dbReference type="InterPro" id="IPR036271">
    <property type="entry name" value="Tet_transcr_reg_TetR-rel_C_sf"/>
</dbReference>
<proteinExistence type="predicted"/>
<dbReference type="InterPro" id="IPR009057">
    <property type="entry name" value="Homeodomain-like_sf"/>
</dbReference>
<dbReference type="Pfam" id="PF17920">
    <property type="entry name" value="TetR_C_16"/>
    <property type="match status" value="1"/>
</dbReference>
<keyword evidence="1 2" id="KW-0238">DNA-binding</keyword>
<protein>
    <submittedName>
        <fullName evidence="4">AcrR family transcriptional regulator</fullName>
    </submittedName>
</protein>
<dbReference type="PROSITE" id="PS50977">
    <property type="entry name" value="HTH_TETR_2"/>
    <property type="match status" value="1"/>
</dbReference>
<name>A0A7W7CIF7_9PSEU</name>
<dbReference type="Gene3D" id="1.10.10.60">
    <property type="entry name" value="Homeodomain-like"/>
    <property type="match status" value="1"/>
</dbReference>
<evidence type="ECO:0000256" key="1">
    <source>
        <dbReference type="ARBA" id="ARBA00023125"/>
    </source>
</evidence>
<dbReference type="PRINTS" id="PR00455">
    <property type="entry name" value="HTHTETR"/>
</dbReference>
<dbReference type="GO" id="GO:0000976">
    <property type="term" value="F:transcription cis-regulatory region binding"/>
    <property type="evidence" value="ECO:0007669"/>
    <property type="project" value="TreeGrafter"/>
</dbReference>
<dbReference type="Gene3D" id="1.10.357.10">
    <property type="entry name" value="Tetracycline Repressor, domain 2"/>
    <property type="match status" value="1"/>
</dbReference>
<dbReference type="InterPro" id="IPR050109">
    <property type="entry name" value="HTH-type_TetR-like_transc_reg"/>
</dbReference>
<gene>
    <name evidence="4" type="ORF">HNR67_007823</name>
</gene>
<evidence type="ECO:0000313" key="4">
    <source>
        <dbReference type="EMBL" id="MBB4681705.1"/>
    </source>
</evidence>
<dbReference type="Pfam" id="PF00440">
    <property type="entry name" value="TetR_N"/>
    <property type="match status" value="1"/>
</dbReference>
<dbReference type="SUPFAM" id="SSF46689">
    <property type="entry name" value="Homeodomain-like"/>
    <property type="match status" value="1"/>
</dbReference>
<sequence length="202" mass="21587">MAESTAPRRRGRRPAGEDTKGALLSAARAVFTEQGYDGATVRMIAARAQVDPAMVNHWFGGKESLFAAAVQMPITPEQILETVIPGPKDELGARIVRRFVSVWDETGGGPFVALMRSASSHDDAAAMLREFITHALFGRIARAIEADRPEFRAALVGSQVAGLGMMRYVIKVEPLASADHDTVVAAVAPTLQRYLTGDLGAG</sequence>
<organism evidence="4 5">
    <name type="scientific">Crossiella cryophila</name>
    <dbReference type="NCBI Taxonomy" id="43355"/>
    <lineage>
        <taxon>Bacteria</taxon>
        <taxon>Bacillati</taxon>
        <taxon>Actinomycetota</taxon>
        <taxon>Actinomycetes</taxon>
        <taxon>Pseudonocardiales</taxon>
        <taxon>Pseudonocardiaceae</taxon>
        <taxon>Crossiella</taxon>
    </lineage>
</organism>
<evidence type="ECO:0000259" key="3">
    <source>
        <dbReference type="PROSITE" id="PS50977"/>
    </source>
</evidence>
<dbReference type="GO" id="GO:0003700">
    <property type="term" value="F:DNA-binding transcription factor activity"/>
    <property type="evidence" value="ECO:0007669"/>
    <property type="project" value="TreeGrafter"/>
</dbReference>
<reference evidence="4 5" key="1">
    <citation type="submission" date="2020-08" db="EMBL/GenBank/DDBJ databases">
        <title>Sequencing the genomes of 1000 actinobacteria strains.</title>
        <authorList>
            <person name="Klenk H.-P."/>
        </authorList>
    </citation>
    <scope>NUCLEOTIDE SEQUENCE [LARGE SCALE GENOMIC DNA]</scope>
    <source>
        <strain evidence="4 5">DSM 44230</strain>
    </source>
</reference>
<dbReference type="SUPFAM" id="SSF48498">
    <property type="entry name" value="Tetracyclin repressor-like, C-terminal domain"/>
    <property type="match status" value="1"/>
</dbReference>
<dbReference type="Proteomes" id="UP000533598">
    <property type="component" value="Unassembled WGS sequence"/>
</dbReference>
<dbReference type="InterPro" id="IPR041678">
    <property type="entry name" value="TetR_C_16"/>
</dbReference>
<dbReference type="PANTHER" id="PTHR30055:SF235">
    <property type="entry name" value="TRANSCRIPTIONAL REGULATORY PROTEIN"/>
    <property type="match status" value="1"/>
</dbReference>
<dbReference type="AlphaFoldDB" id="A0A7W7CIF7"/>
<dbReference type="EMBL" id="JACHMH010000001">
    <property type="protein sequence ID" value="MBB4681705.1"/>
    <property type="molecule type" value="Genomic_DNA"/>
</dbReference>
<feature type="DNA-binding region" description="H-T-H motif" evidence="2">
    <location>
        <begin position="40"/>
        <end position="59"/>
    </location>
</feature>
<accession>A0A7W7CIF7</accession>
<feature type="domain" description="HTH tetR-type" evidence="3">
    <location>
        <begin position="17"/>
        <end position="77"/>
    </location>
</feature>
<dbReference type="InterPro" id="IPR001647">
    <property type="entry name" value="HTH_TetR"/>
</dbReference>